<feature type="region of interest" description="Disordered" evidence="1">
    <location>
        <begin position="300"/>
        <end position="425"/>
    </location>
</feature>
<dbReference type="AlphaFoldDB" id="A0A2N3N8E7"/>
<keyword evidence="4" id="KW-1185">Reference proteome</keyword>
<evidence type="ECO:0000256" key="2">
    <source>
        <dbReference type="SAM" id="Phobius"/>
    </source>
</evidence>
<organism evidence="3 4">
    <name type="scientific">Lomentospora prolificans</name>
    <dbReference type="NCBI Taxonomy" id="41688"/>
    <lineage>
        <taxon>Eukaryota</taxon>
        <taxon>Fungi</taxon>
        <taxon>Dikarya</taxon>
        <taxon>Ascomycota</taxon>
        <taxon>Pezizomycotina</taxon>
        <taxon>Sordariomycetes</taxon>
        <taxon>Hypocreomycetidae</taxon>
        <taxon>Microascales</taxon>
        <taxon>Microascaceae</taxon>
        <taxon>Lomentospora</taxon>
    </lineage>
</organism>
<feature type="transmembrane region" description="Helical" evidence="2">
    <location>
        <begin position="29"/>
        <end position="51"/>
    </location>
</feature>
<dbReference type="EMBL" id="NLAX01000094">
    <property type="protein sequence ID" value="PKS08667.1"/>
    <property type="molecule type" value="Genomic_DNA"/>
</dbReference>
<keyword evidence="2" id="KW-1133">Transmembrane helix</keyword>
<protein>
    <submittedName>
        <fullName evidence="3">Uncharacterized protein</fullName>
    </submittedName>
</protein>
<comment type="caution">
    <text evidence="3">The sequence shown here is derived from an EMBL/GenBank/DDBJ whole genome shotgun (WGS) entry which is preliminary data.</text>
</comment>
<evidence type="ECO:0000313" key="3">
    <source>
        <dbReference type="EMBL" id="PKS08667.1"/>
    </source>
</evidence>
<feature type="region of interest" description="Disordered" evidence="1">
    <location>
        <begin position="83"/>
        <end position="148"/>
    </location>
</feature>
<accession>A0A2N3N8E7</accession>
<dbReference type="STRING" id="41688.A0A2N3N8E7"/>
<evidence type="ECO:0000313" key="4">
    <source>
        <dbReference type="Proteomes" id="UP000233524"/>
    </source>
</evidence>
<keyword evidence="2" id="KW-0812">Transmembrane</keyword>
<name>A0A2N3N8E7_9PEZI</name>
<dbReference type="InParanoid" id="A0A2N3N8E7"/>
<keyword evidence="2" id="KW-0472">Membrane</keyword>
<dbReference type="OrthoDB" id="5376312at2759"/>
<reference evidence="3 4" key="1">
    <citation type="journal article" date="2017" name="G3 (Bethesda)">
        <title>First Draft Genome Sequence of the Pathogenic Fungus Lomentospora prolificans (Formerly Scedosporium prolificans).</title>
        <authorList>
            <person name="Luo R."/>
            <person name="Zimin A."/>
            <person name="Workman R."/>
            <person name="Fan Y."/>
            <person name="Pertea G."/>
            <person name="Grossman N."/>
            <person name="Wear M.P."/>
            <person name="Jia B."/>
            <person name="Miller H."/>
            <person name="Casadevall A."/>
            <person name="Timp W."/>
            <person name="Zhang S.X."/>
            <person name="Salzberg S.L."/>
        </authorList>
    </citation>
    <scope>NUCLEOTIDE SEQUENCE [LARGE SCALE GENOMIC DNA]</scope>
    <source>
        <strain evidence="3 4">JHH-5317</strain>
    </source>
</reference>
<proteinExistence type="predicted"/>
<sequence length="446" mass="49435">MYLYHREVNLFDRRPSLARRATPNETRRITLIVLTIAVGAVLVLALGLYLLRSLRKRHSDPKYIPTPFLKRLWSKWRASPSETSYHAAGSEDTSTQAPSENRDNATPSSRRRGTNAANSAARQGSGRRGDTNSAPDRTTSVRSVMTLPPYRVDPLSSEQVIAREGERDGVDVVVELPTEEDLEALRDEEMETMYQIRQARRLEILEREERRRQRREARARNDVVALEVIRSRARASSNNSVVNVLRQDHERIRDQRQRTVSSVSYADLGVARHDGTRIRANSTESERVGLLSDAASIAVSNHSGARSPDERERSSSILTIDSDFPSPSLQQQRSRASSRADSAVGEADVGDSEMPPYSPPGYEDVSLDEGLSGTVTPVAEPPPGYPGDSRPRASADSGRAATVSEDEQSERRTSSRGVDGIPQLPSLRLNRIPQIVIEPLSPGRTT</sequence>
<dbReference type="Proteomes" id="UP000233524">
    <property type="component" value="Unassembled WGS sequence"/>
</dbReference>
<feature type="compositionally biased region" description="Polar residues" evidence="1">
    <location>
        <begin position="91"/>
        <end position="108"/>
    </location>
</feature>
<dbReference type="VEuPathDB" id="FungiDB:jhhlp_004720"/>
<evidence type="ECO:0000256" key="1">
    <source>
        <dbReference type="SAM" id="MobiDB-lite"/>
    </source>
</evidence>
<feature type="compositionally biased region" description="Low complexity" evidence="1">
    <location>
        <begin position="326"/>
        <end position="343"/>
    </location>
</feature>
<gene>
    <name evidence="3" type="ORF">jhhlp_004720</name>
</gene>
<feature type="compositionally biased region" description="Polar residues" evidence="1">
    <location>
        <begin position="131"/>
        <end position="143"/>
    </location>
</feature>